<proteinExistence type="inferred from homology"/>
<evidence type="ECO:0000256" key="2">
    <source>
        <dbReference type="ARBA" id="ARBA00022490"/>
    </source>
</evidence>
<dbReference type="InterPro" id="IPR048256">
    <property type="entry name" value="Tektin-like"/>
</dbReference>
<name>A0A8B8GI63_9HEMI</name>
<dbReference type="GO" id="GO:0060271">
    <property type="term" value="P:cilium assembly"/>
    <property type="evidence" value="ECO:0007669"/>
    <property type="project" value="UniProtKB-UniRule"/>
</dbReference>
<organism evidence="5 6">
    <name type="scientific">Sipha flava</name>
    <name type="common">yellow sugarcane aphid</name>
    <dbReference type="NCBI Taxonomy" id="143950"/>
    <lineage>
        <taxon>Eukaryota</taxon>
        <taxon>Metazoa</taxon>
        <taxon>Ecdysozoa</taxon>
        <taxon>Arthropoda</taxon>
        <taxon>Hexapoda</taxon>
        <taxon>Insecta</taxon>
        <taxon>Pterygota</taxon>
        <taxon>Neoptera</taxon>
        <taxon>Paraneoptera</taxon>
        <taxon>Hemiptera</taxon>
        <taxon>Sternorrhyncha</taxon>
        <taxon>Aphidomorpha</taxon>
        <taxon>Aphidoidea</taxon>
        <taxon>Aphididae</taxon>
        <taxon>Sipha</taxon>
    </lineage>
</organism>
<keyword evidence="5" id="KW-1185">Reference proteome</keyword>
<dbReference type="GO" id="GO:0005634">
    <property type="term" value="C:nucleus"/>
    <property type="evidence" value="ECO:0007669"/>
    <property type="project" value="TreeGrafter"/>
</dbReference>
<evidence type="ECO:0000256" key="1">
    <source>
        <dbReference type="ARBA" id="ARBA00007209"/>
    </source>
</evidence>
<comment type="subcellular location">
    <subcellularLocation>
        <location evidence="3">Cytoplasm</location>
        <location evidence="3">Cytoskeleton</location>
        <location evidence="3">Cilium axoneme</location>
    </subcellularLocation>
</comment>
<dbReference type="PANTHER" id="PTHR19960:SF7">
    <property type="entry name" value="TEKTIN"/>
    <property type="match status" value="1"/>
</dbReference>
<accession>A0A8B8GI63</accession>
<evidence type="ECO:0000313" key="5">
    <source>
        <dbReference type="Proteomes" id="UP000694846"/>
    </source>
</evidence>
<dbReference type="GO" id="GO:0015630">
    <property type="term" value="C:microtubule cytoskeleton"/>
    <property type="evidence" value="ECO:0007669"/>
    <property type="project" value="UniProtKB-UniRule"/>
</dbReference>
<dbReference type="Pfam" id="PF03148">
    <property type="entry name" value="Tektin"/>
    <property type="match status" value="1"/>
</dbReference>
<protein>
    <recommendedName>
        <fullName evidence="3">Tektin</fullName>
    </recommendedName>
</protein>
<keyword evidence="3" id="KW-0282">Flagellum</keyword>
<feature type="region of interest" description="Disordered" evidence="4">
    <location>
        <begin position="367"/>
        <end position="386"/>
    </location>
</feature>
<dbReference type="PANTHER" id="PTHR19960">
    <property type="entry name" value="TEKTIN"/>
    <property type="match status" value="1"/>
</dbReference>
<comment type="similarity">
    <text evidence="1 3">Belongs to the tektin family.</text>
</comment>
<sequence>MSEIKASCDEIRDKTLKLKNDSHCLRDETDINTYWNTRYTREAFEDRSAEITLWKNVIQLLYDDLEREVQYMQDDKSKTEDVLKFLNLNFKITNHCKSIRDERESADFCHDNASVELDVEHKNLEKLKTLLTETCQAAWEQLNKLQELKMNVAHDLENKVNAICINTKLLELTKNSEYLHLKDPSRVAKQSITYEKWLQWCKHLKRCIKDELVLSKKMRESMFLPRNKTKYDLRSQNDKINSALRKRIYETKRIQNELEWLQYNLLTDKERLLKEIKRLEDTVSVQLNSKKLAETLSDERTYIRGAELCTDITENSLKKERFQLDSNIKNLTCKLDQTRRTFNDLLEQISAITVELEHKKSYIKSRSEMSRVQKTTRQKELNSKES</sequence>
<reference evidence="6" key="1">
    <citation type="submission" date="2025-08" db="UniProtKB">
        <authorList>
            <consortium name="RefSeq"/>
        </authorList>
    </citation>
    <scope>IDENTIFICATION</scope>
    <source>
        <tissue evidence="6">Whole body</tissue>
    </source>
</reference>
<dbReference type="OrthoDB" id="440745at2759"/>
<keyword evidence="2" id="KW-0963">Cytoplasm</keyword>
<evidence type="ECO:0000256" key="4">
    <source>
        <dbReference type="SAM" id="MobiDB-lite"/>
    </source>
</evidence>
<evidence type="ECO:0000313" key="6">
    <source>
        <dbReference type="RefSeq" id="XP_025422929.1"/>
    </source>
</evidence>
<keyword evidence="3" id="KW-0969">Cilium</keyword>
<dbReference type="GO" id="GO:0060294">
    <property type="term" value="P:cilium movement involved in cell motility"/>
    <property type="evidence" value="ECO:0007669"/>
    <property type="project" value="UniProtKB-UniRule"/>
</dbReference>
<dbReference type="GO" id="GO:0005930">
    <property type="term" value="C:axoneme"/>
    <property type="evidence" value="ECO:0007669"/>
    <property type="project" value="UniProtKB-SubCell"/>
</dbReference>
<dbReference type="RefSeq" id="XP_025422929.1">
    <property type="nucleotide sequence ID" value="XM_025567144.1"/>
</dbReference>
<evidence type="ECO:0000256" key="3">
    <source>
        <dbReference type="RuleBase" id="RU367040"/>
    </source>
</evidence>
<gene>
    <name evidence="6" type="primary">LOC112692470</name>
</gene>
<dbReference type="InterPro" id="IPR000435">
    <property type="entry name" value="Tektins"/>
</dbReference>
<dbReference type="Proteomes" id="UP000694846">
    <property type="component" value="Unplaced"/>
</dbReference>
<dbReference type="GeneID" id="112692470"/>
<keyword evidence="3" id="KW-0966">Cell projection</keyword>
<dbReference type="AlphaFoldDB" id="A0A8B8GI63"/>